<evidence type="ECO:0000313" key="6">
    <source>
        <dbReference type="EMBL" id="NYE85533.1"/>
    </source>
</evidence>
<dbReference type="PANTHER" id="PTHR30118">
    <property type="entry name" value="HTH-TYPE TRANSCRIPTIONAL REGULATOR LEUO-RELATED"/>
    <property type="match status" value="1"/>
</dbReference>
<dbReference type="EMBL" id="JACBYR010000002">
    <property type="protein sequence ID" value="NYE85533.1"/>
    <property type="molecule type" value="Genomic_DNA"/>
</dbReference>
<dbReference type="InterPro" id="IPR036388">
    <property type="entry name" value="WH-like_DNA-bd_sf"/>
</dbReference>
<dbReference type="PROSITE" id="PS50931">
    <property type="entry name" value="HTH_LYSR"/>
    <property type="match status" value="1"/>
</dbReference>
<comment type="caution">
    <text evidence="6">The sequence shown here is derived from an EMBL/GenBank/DDBJ whole genome shotgun (WGS) entry which is preliminary data.</text>
</comment>
<dbReference type="Pfam" id="PF03466">
    <property type="entry name" value="LysR_substrate"/>
    <property type="match status" value="1"/>
</dbReference>
<comment type="similarity">
    <text evidence="1">Belongs to the LysR transcriptional regulatory family.</text>
</comment>
<dbReference type="GO" id="GO:0003700">
    <property type="term" value="F:DNA-binding transcription factor activity"/>
    <property type="evidence" value="ECO:0007669"/>
    <property type="project" value="InterPro"/>
</dbReference>
<keyword evidence="3 6" id="KW-0238">DNA-binding</keyword>
<dbReference type="PRINTS" id="PR00039">
    <property type="entry name" value="HTHLYSR"/>
</dbReference>
<proteinExistence type="inferred from homology"/>
<accession>A0A7Y9IYR3</accession>
<evidence type="ECO:0000256" key="3">
    <source>
        <dbReference type="ARBA" id="ARBA00023125"/>
    </source>
</evidence>
<organism evidence="6 7">
    <name type="scientific">Pigmentiphaga litoralis</name>
    <dbReference type="NCBI Taxonomy" id="516702"/>
    <lineage>
        <taxon>Bacteria</taxon>
        <taxon>Pseudomonadati</taxon>
        <taxon>Pseudomonadota</taxon>
        <taxon>Betaproteobacteria</taxon>
        <taxon>Burkholderiales</taxon>
        <taxon>Alcaligenaceae</taxon>
        <taxon>Pigmentiphaga</taxon>
    </lineage>
</organism>
<reference evidence="6 7" key="1">
    <citation type="submission" date="2020-07" db="EMBL/GenBank/DDBJ databases">
        <title>Genomic Encyclopedia of Type Strains, Phase IV (KMG-V): Genome sequencing to study the core and pangenomes of soil and plant-associated prokaryotes.</title>
        <authorList>
            <person name="Whitman W."/>
        </authorList>
    </citation>
    <scope>NUCLEOTIDE SEQUENCE [LARGE SCALE GENOMIC DNA]</scope>
    <source>
        <strain evidence="6 7">SAS40</strain>
    </source>
</reference>
<dbReference type="InterPro" id="IPR050389">
    <property type="entry name" value="LysR-type_TF"/>
</dbReference>
<keyword evidence="4" id="KW-0804">Transcription</keyword>
<dbReference type="RefSeq" id="WP_179589539.1">
    <property type="nucleotide sequence ID" value="NZ_BMXQ01000002.1"/>
</dbReference>
<dbReference type="InterPro" id="IPR000847">
    <property type="entry name" value="LysR_HTH_N"/>
</dbReference>
<evidence type="ECO:0000256" key="4">
    <source>
        <dbReference type="ARBA" id="ARBA00023163"/>
    </source>
</evidence>
<sequence length="299" mass="33805">MDIRTIDLNLLRVFDAMIEHRSVTRAAEALDLSQPAMSAAVARLRSLFDDALFVRTGSQMRPTPRATALAPAVHRVMDTVRSEILQAHTFDPATSERTFTIITPDIGEINFLPKLLTRFTESGARLNIRTLAMPRHAAAEALESGEAELAIGYFPDLHKAGLFQQRLFRNTFVCIIRDDHPTIGATMTLKQYLAAPHAAVRPGREHLFEEFLQQRGLTRRVQLETSHFTSLLPIIEGSDLIATVPRDLADVCVRHARIRIVDVPIKAPTIEVHQFWPRRFHKDAGNMWLRAQVHELFRA</sequence>
<evidence type="ECO:0000259" key="5">
    <source>
        <dbReference type="PROSITE" id="PS50931"/>
    </source>
</evidence>
<dbReference type="Gene3D" id="3.40.190.10">
    <property type="entry name" value="Periplasmic binding protein-like II"/>
    <property type="match status" value="2"/>
</dbReference>
<evidence type="ECO:0000313" key="7">
    <source>
        <dbReference type="Proteomes" id="UP000542125"/>
    </source>
</evidence>
<dbReference type="PANTHER" id="PTHR30118:SF15">
    <property type="entry name" value="TRANSCRIPTIONAL REGULATORY PROTEIN"/>
    <property type="match status" value="1"/>
</dbReference>
<dbReference type="Proteomes" id="UP000542125">
    <property type="component" value="Unassembled WGS sequence"/>
</dbReference>
<keyword evidence="7" id="KW-1185">Reference proteome</keyword>
<name>A0A7Y9IYR3_9BURK</name>
<evidence type="ECO:0000256" key="2">
    <source>
        <dbReference type="ARBA" id="ARBA00023015"/>
    </source>
</evidence>
<dbReference type="CDD" id="cd08459">
    <property type="entry name" value="PBP2_DntR_NahR_LinR_like"/>
    <property type="match status" value="1"/>
</dbReference>
<dbReference type="InterPro" id="IPR036390">
    <property type="entry name" value="WH_DNA-bd_sf"/>
</dbReference>
<feature type="domain" description="HTH lysR-type" evidence="5">
    <location>
        <begin position="6"/>
        <end position="63"/>
    </location>
</feature>
<gene>
    <name evidence="6" type="ORF">FHW18_004840</name>
</gene>
<dbReference type="Pfam" id="PF00126">
    <property type="entry name" value="HTH_1"/>
    <property type="match status" value="1"/>
</dbReference>
<dbReference type="SUPFAM" id="SSF53850">
    <property type="entry name" value="Periplasmic binding protein-like II"/>
    <property type="match status" value="1"/>
</dbReference>
<dbReference type="Gene3D" id="1.10.10.10">
    <property type="entry name" value="Winged helix-like DNA-binding domain superfamily/Winged helix DNA-binding domain"/>
    <property type="match status" value="1"/>
</dbReference>
<protein>
    <submittedName>
        <fullName evidence="6">DNA-binding transcriptional LysR family regulator</fullName>
    </submittedName>
</protein>
<keyword evidence="2" id="KW-0805">Transcription regulation</keyword>
<dbReference type="GO" id="GO:0003677">
    <property type="term" value="F:DNA binding"/>
    <property type="evidence" value="ECO:0007669"/>
    <property type="project" value="UniProtKB-KW"/>
</dbReference>
<evidence type="ECO:0000256" key="1">
    <source>
        <dbReference type="ARBA" id="ARBA00009437"/>
    </source>
</evidence>
<dbReference type="AlphaFoldDB" id="A0A7Y9IYR3"/>
<dbReference type="InterPro" id="IPR005119">
    <property type="entry name" value="LysR_subst-bd"/>
</dbReference>
<dbReference type="SUPFAM" id="SSF46785">
    <property type="entry name" value="Winged helix' DNA-binding domain"/>
    <property type="match status" value="1"/>
</dbReference>